<dbReference type="OrthoDB" id="2353502at2"/>
<dbReference type="Pfam" id="PF07532">
    <property type="entry name" value="Big_4"/>
    <property type="match status" value="1"/>
</dbReference>
<feature type="signal peptide" evidence="2">
    <location>
        <begin position="1"/>
        <end position="24"/>
    </location>
</feature>
<dbReference type="InterPro" id="IPR014755">
    <property type="entry name" value="Cu-Rt/internalin_Ig-like"/>
</dbReference>
<dbReference type="Gene3D" id="2.60.40.1220">
    <property type="match status" value="1"/>
</dbReference>
<evidence type="ECO:0000256" key="2">
    <source>
        <dbReference type="SAM" id="SignalP"/>
    </source>
</evidence>
<dbReference type="RefSeq" id="WP_058264546.1">
    <property type="nucleotide sequence ID" value="NZ_FMYN01000001.1"/>
</dbReference>
<keyword evidence="1 2" id="KW-0732">Signal</keyword>
<evidence type="ECO:0000313" key="4">
    <source>
        <dbReference type="EMBL" id="KSU49921.1"/>
    </source>
</evidence>
<accession>A0A0V8GIE5</accession>
<dbReference type="AlphaFoldDB" id="A0A0V8GIE5"/>
<protein>
    <recommendedName>
        <fullName evidence="3">Bacterial Ig-like domain-containing protein</fullName>
    </recommendedName>
</protein>
<evidence type="ECO:0000259" key="3">
    <source>
        <dbReference type="Pfam" id="PF07532"/>
    </source>
</evidence>
<reference evidence="4 5" key="1">
    <citation type="journal article" date="2015" name="Int. J. Syst. Evol. Microbiol.">
        <title>Exiguobacterium enclense sp. nov., isolated from sediment.</title>
        <authorList>
            <person name="Dastager S.G."/>
            <person name="Mawlankar R."/>
            <person name="Sonalkar V.V."/>
            <person name="Thorat M.N."/>
            <person name="Mual P."/>
            <person name="Verma A."/>
            <person name="Krishnamurthi S."/>
            <person name="Tang S.K."/>
            <person name="Li W.J."/>
        </authorList>
    </citation>
    <scope>NUCLEOTIDE SEQUENCE [LARGE SCALE GENOMIC DNA]</scope>
    <source>
        <strain evidence="4 5">NIO-1109</strain>
    </source>
</reference>
<feature type="chain" id="PRO_5039278268" description="Bacterial Ig-like domain-containing protein" evidence="2">
    <location>
        <begin position="25"/>
        <end position="1157"/>
    </location>
</feature>
<gene>
    <name evidence="4" type="ORF">AS033_00720</name>
</gene>
<organism evidence="4 5">
    <name type="scientific">Exiguobacterium indicum</name>
    <dbReference type="NCBI Taxonomy" id="296995"/>
    <lineage>
        <taxon>Bacteria</taxon>
        <taxon>Bacillati</taxon>
        <taxon>Bacillota</taxon>
        <taxon>Bacilli</taxon>
        <taxon>Bacillales</taxon>
        <taxon>Bacillales Family XII. Incertae Sedis</taxon>
        <taxon>Exiguobacterium</taxon>
    </lineage>
</organism>
<evidence type="ECO:0000256" key="1">
    <source>
        <dbReference type="ARBA" id="ARBA00022729"/>
    </source>
</evidence>
<comment type="caution">
    <text evidence="4">The sequence shown here is derived from an EMBL/GenBank/DDBJ whole genome shotgun (WGS) entry which is preliminary data.</text>
</comment>
<sequence length="1157" mass="121326">MGTKKSNKLYAAAAALAVTASAVAPGLTADAASKVTVKSITAPKSISHYGGYTFAVKKLSLPKTVKVLLSNKKYENRSVKWGKVSYDKKYVGKYQTISGTVSGTTKKVSIKVKLNNYPVDVVEPKLAPVAVGEKLNLPSTIDVKYKDGKVIARSAKSFNLTAEKTDKAGMMKLSYNYMGKNSSIKGSIAYEVKAAEITNVMDSVKEDVLSVSADVKFPAKDAKAQLLIFPGKDESKALPAIDGKLEGGKFTAEGKDIPAGTHSYSIKIGEVTTPEKEFTVEAPSAKEVKAINAKTLEVQFSKAIDATLQSKATVEVKVNGVASLFKIDKFTGDKATLVRTSGLALETGKYEVVVKGEGLKESKLETTVDAVKPATLVVSNDQLLDATTKAPVKVELKNQYGEEVKFDQSNFTASAFNVTQSKSVSLGFDSTDKFFYLNTATNNVQGNDEFKVGDEIRVSFFHEASGLNVVKTLKVVAGAQLGTLEFGSVVLPTGKDKLTEDLKDIKVPFTAKDQYGNAVDLSSSNVAVISTDDSILDDADVTFSTYGDDKKPALNISKFGKAGKVTLNFLNKSTGEVYKLNVTVLEKAGAISKVATDVTKLQIAESGSAKVSLNVTDNYGTKIDAKDYAAGSAFTITSSNTSVVSSAAINNVSSSDDYGKLVVTLAANAKKGDKATVSITVNKTGESISIPVEVGEAAVPSLIKVGTEDKHASNLIVGGKTTVSLDLFDQYNNAAVNNPAYQVKYEVVGTDKDAITLSETQETAGTLTGTSVDVTGAKAGSAVLVAKLVKGTDEVAKVEIPFTIAKNSSSTFTYSLAEIPTLYKGGAGNDGLDSAETGTNTYAKEVSVKAKAADGSILSVPNSSILNVAVVSGPVDVLLNNGKWYVAGNDDRISDDTKAKIRVNVQTDEGTKTIDQEVTVSKATLAVSAVKLMDKAIANVDTAKELKEISLAAYGNIVFGAQNSPYLWTVDQFGVASDFNVEDADVVSKGAFSGLTSVSDDTFVKGDDVITVTDVNGDTVGTANASYRLTIIEDGAALDVPVKVTAAKLDTTAPTLTGQTLSVDKKTVTLTLSEDVTNNLADAAALKAAIQFSANGTTFVPLNAADTVTLSGKVVKVTFNTALAGATNKVKVNADALKDVSSNKNLEIVTSAINAGN</sequence>
<proteinExistence type="predicted"/>
<feature type="domain" description="Bacterial Ig-like" evidence="3">
    <location>
        <begin position="58"/>
        <end position="103"/>
    </location>
</feature>
<name>A0A0V8GIE5_9BACL</name>
<dbReference type="Proteomes" id="UP000053797">
    <property type="component" value="Unassembled WGS sequence"/>
</dbReference>
<dbReference type="EMBL" id="LNQL01000001">
    <property type="protein sequence ID" value="KSU49921.1"/>
    <property type="molecule type" value="Genomic_DNA"/>
</dbReference>
<evidence type="ECO:0000313" key="5">
    <source>
        <dbReference type="Proteomes" id="UP000053797"/>
    </source>
</evidence>
<dbReference type="InterPro" id="IPR011081">
    <property type="entry name" value="Big_4"/>
</dbReference>